<feature type="domain" description="CN hydrolase" evidence="3">
    <location>
        <begin position="33"/>
        <end position="307"/>
    </location>
</feature>
<keyword evidence="1" id="KW-0378">Hydrolase</keyword>
<evidence type="ECO:0000313" key="5">
    <source>
        <dbReference type="Proteomes" id="UP001416858"/>
    </source>
</evidence>
<proteinExistence type="predicted"/>
<name>A0ABP9VY86_9BACT</name>
<dbReference type="CDD" id="cd07585">
    <property type="entry name" value="nitrilase_7"/>
    <property type="match status" value="1"/>
</dbReference>
<dbReference type="Pfam" id="PF00795">
    <property type="entry name" value="CN_hydrolase"/>
    <property type="match status" value="1"/>
</dbReference>
<evidence type="ECO:0000313" key="4">
    <source>
        <dbReference type="EMBL" id="GAA5510090.1"/>
    </source>
</evidence>
<dbReference type="Proteomes" id="UP001416858">
    <property type="component" value="Unassembled WGS sequence"/>
</dbReference>
<gene>
    <name evidence="4" type="primary">nadE_2</name>
    <name evidence="4" type="ORF">Rcae01_05596</name>
</gene>
<accession>A0ABP9VY86</accession>
<comment type="caution">
    <text evidence="4">The sequence shown here is derived from an EMBL/GenBank/DDBJ whole genome shotgun (WGS) entry which is preliminary data.</text>
</comment>
<dbReference type="EMBL" id="BAABRO010000019">
    <property type="protein sequence ID" value="GAA5510090.1"/>
    <property type="molecule type" value="Genomic_DNA"/>
</dbReference>
<evidence type="ECO:0000259" key="3">
    <source>
        <dbReference type="PROSITE" id="PS50263"/>
    </source>
</evidence>
<reference evidence="4 5" key="1">
    <citation type="submission" date="2024-02" db="EMBL/GenBank/DDBJ databases">
        <title>Rhodopirellula caenicola NBRC 110016.</title>
        <authorList>
            <person name="Ichikawa N."/>
            <person name="Katano-Makiyama Y."/>
            <person name="Hidaka K."/>
        </authorList>
    </citation>
    <scope>NUCLEOTIDE SEQUENCE [LARGE SCALE GENOMIC DNA]</scope>
    <source>
        <strain evidence="4 5">NBRC 110016</strain>
    </source>
</reference>
<dbReference type="PANTHER" id="PTHR43674:SF2">
    <property type="entry name" value="BETA-UREIDOPROPIONASE"/>
    <property type="match status" value="1"/>
</dbReference>
<evidence type="ECO:0000256" key="2">
    <source>
        <dbReference type="SAM" id="MobiDB-lite"/>
    </source>
</evidence>
<evidence type="ECO:0000256" key="1">
    <source>
        <dbReference type="ARBA" id="ARBA00022801"/>
    </source>
</evidence>
<protein>
    <submittedName>
        <fullName evidence="4">Glutamine-dependent NAD(+) synthetase</fullName>
    </submittedName>
</protein>
<keyword evidence="5" id="KW-1185">Reference proteome</keyword>
<dbReference type="PANTHER" id="PTHR43674">
    <property type="entry name" value="NITRILASE C965.09-RELATED"/>
    <property type="match status" value="1"/>
</dbReference>
<feature type="region of interest" description="Disordered" evidence="2">
    <location>
        <begin position="1"/>
        <end position="28"/>
    </location>
</feature>
<feature type="compositionally biased region" description="Polar residues" evidence="2">
    <location>
        <begin position="15"/>
        <end position="25"/>
    </location>
</feature>
<dbReference type="PROSITE" id="PS50263">
    <property type="entry name" value="CN_HYDROLASE"/>
    <property type="match status" value="1"/>
</dbReference>
<organism evidence="4 5">
    <name type="scientific">Novipirellula caenicola</name>
    <dbReference type="NCBI Taxonomy" id="1536901"/>
    <lineage>
        <taxon>Bacteria</taxon>
        <taxon>Pseudomonadati</taxon>
        <taxon>Planctomycetota</taxon>
        <taxon>Planctomycetia</taxon>
        <taxon>Pirellulales</taxon>
        <taxon>Pirellulaceae</taxon>
        <taxon>Novipirellula</taxon>
    </lineage>
</organism>
<dbReference type="InterPro" id="IPR036526">
    <property type="entry name" value="C-N_Hydrolase_sf"/>
</dbReference>
<sequence length="347" mass="38731">MLRSGSHPPALVSHPPNNQMQTSDTKPAASRTIRVASVQFEASPADKEANFAKIEAFAGQAANQDVRLVVFPECCVTGYWFIRNLSLEQLGQLAESIPDGPSTQRLIRLARQYGISIGAGLVEVSERGEFYNSYVVALPDGTVHCHRKLQAFEHTAIRSGTEYTVFDLPDGFRVGVLICYDCNLIENVRITALRGAEILLAPHQTGAVRSKNPNLMGIIDRQLWDNRHADPETIEKEFRSDKGRGWLMRWLPSRAHDNGIFLIFSNGVGVDDDEIRTGNAMILDPYGRVITETWKADDAMVIADLDAGLMTDATGRSWIRARRPELYTPLTVPTGMERDTREMKFEE</sequence>
<dbReference type="SUPFAM" id="SSF56317">
    <property type="entry name" value="Carbon-nitrogen hydrolase"/>
    <property type="match status" value="1"/>
</dbReference>
<dbReference type="InterPro" id="IPR003010">
    <property type="entry name" value="C-N_Hydrolase"/>
</dbReference>
<dbReference type="InterPro" id="IPR050345">
    <property type="entry name" value="Aliph_Amidase/BUP"/>
</dbReference>
<dbReference type="Gene3D" id="3.60.110.10">
    <property type="entry name" value="Carbon-nitrogen hydrolase"/>
    <property type="match status" value="1"/>
</dbReference>